<evidence type="ECO:0000313" key="2">
    <source>
        <dbReference type="Proteomes" id="UP000597762"/>
    </source>
</evidence>
<dbReference type="EMBL" id="CAHIKZ030001435">
    <property type="protein sequence ID" value="CAE1264021.1"/>
    <property type="molecule type" value="Genomic_DNA"/>
</dbReference>
<reference evidence="1" key="1">
    <citation type="submission" date="2021-01" db="EMBL/GenBank/DDBJ databases">
        <authorList>
            <person name="Li R."/>
            <person name="Bekaert M."/>
        </authorList>
    </citation>
    <scope>NUCLEOTIDE SEQUENCE</scope>
    <source>
        <strain evidence="1">Farmed</strain>
    </source>
</reference>
<comment type="caution">
    <text evidence="1">The sequence shown here is derived from an EMBL/GenBank/DDBJ whole genome shotgun (WGS) entry which is preliminary data.</text>
</comment>
<dbReference type="PANTHER" id="PTHR35069">
    <property type="entry name" value="PROTEIN C9ORF135"/>
    <property type="match status" value="1"/>
</dbReference>
<organism evidence="1 2">
    <name type="scientific">Acanthosepion pharaonis</name>
    <name type="common">Pharaoh cuttlefish</name>
    <name type="synonym">Sepia pharaonis</name>
    <dbReference type="NCBI Taxonomy" id="158019"/>
    <lineage>
        <taxon>Eukaryota</taxon>
        <taxon>Metazoa</taxon>
        <taxon>Spiralia</taxon>
        <taxon>Lophotrochozoa</taxon>
        <taxon>Mollusca</taxon>
        <taxon>Cephalopoda</taxon>
        <taxon>Coleoidea</taxon>
        <taxon>Decapodiformes</taxon>
        <taxon>Sepiida</taxon>
        <taxon>Sepiina</taxon>
        <taxon>Sepiidae</taxon>
        <taxon>Acanthosepion</taxon>
    </lineage>
</organism>
<protein>
    <submittedName>
        <fullName evidence="1">Uncharacterized protein</fullName>
    </submittedName>
</protein>
<dbReference type="GO" id="GO:0005886">
    <property type="term" value="C:plasma membrane"/>
    <property type="evidence" value="ECO:0007669"/>
    <property type="project" value="TreeGrafter"/>
</dbReference>
<keyword evidence="2" id="KW-1185">Reference proteome</keyword>
<dbReference type="InterPro" id="IPR027905">
    <property type="entry name" value="CFAP95"/>
</dbReference>
<gene>
    <name evidence="1" type="ORF">SPHA_34040</name>
</gene>
<dbReference type="Proteomes" id="UP000597762">
    <property type="component" value="Unassembled WGS sequence"/>
</dbReference>
<dbReference type="AlphaFoldDB" id="A0A812C7D7"/>
<dbReference type="OrthoDB" id="309575at2759"/>
<dbReference type="Pfam" id="PF15139">
    <property type="entry name" value="CFAP95"/>
    <property type="match status" value="1"/>
</dbReference>
<proteinExistence type="predicted"/>
<accession>A0A812C7D7</accession>
<dbReference type="PANTHER" id="PTHR35069:SF1">
    <property type="entry name" value="CILIA- AND FLAGELLA-ASSOCIATED PROTEIN 95"/>
    <property type="match status" value="1"/>
</dbReference>
<sequence length="232" mass="27288">MELKGSLFLRSNRTEYGPDVLVSNWDQRREAEPKDYDYTRDSYRNCHLSTYRRFGTREVCPRTSYQDACEQLFLKPMYEDRKPHHPFYSLQSGTNLKTKCPSASLSSPFACECVLPKHPPDYNKRYLETTHLVDFQPPYPYESKTEQFIPDNSAAFKKCISQFTDQDNHRRSGQNTWHDESGLYGNRIIKAQLYEPTLPEMRPEQCTHIENHGKYCGKKIIHANKEMTEKVI</sequence>
<evidence type="ECO:0000313" key="1">
    <source>
        <dbReference type="EMBL" id="CAE1264021.1"/>
    </source>
</evidence>
<name>A0A812C7D7_ACAPH</name>